<gene>
    <name evidence="4" type="ORF">H9Y05_13750</name>
</gene>
<dbReference type="InterPro" id="IPR026444">
    <property type="entry name" value="Secre_tail"/>
</dbReference>
<proteinExistence type="predicted"/>
<evidence type="ECO:0000256" key="2">
    <source>
        <dbReference type="SAM" id="SignalP"/>
    </source>
</evidence>
<dbReference type="AlphaFoldDB" id="A0A8J6PFM0"/>
<dbReference type="Proteomes" id="UP000652681">
    <property type="component" value="Unassembled WGS sequence"/>
</dbReference>
<evidence type="ECO:0000313" key="5">
    <source>
        <dbReference type="Proteomes" id="UP000652681"/>
    </source>
</evidence>
<evidence type="ECO:0000259" key="3">
    <source>
        <dbReference type="Pfam" id="PF18962"/>
    </source>
</evidence>
<feature type="domain" description="Secretion system C-terminal sorting" evidence="3">
    <location>
        <begin position="265"/>
        <end position="333"/>
    </location>
</feature>
<dbReference type="RefSeq" id="WP_163491572.1">
    <property type="nucleotide sequence ID" value="NZ_JACVEL010000011.1"/>
</dbReference>
<sequence>MKKRFLLASLILTSQASFGQLTQSNEPAIGASSLMYVVDTGAVTMASVSSVTGTGVTWDYSTVNMNMATTQAIAVSDAASTPNASEFPTSVKAITQGTILQYFNSTATERVAQGFVFTDPTFGEVVVVFDTDEAIQMTYPFNYGSTSTDAYVGSTEINVGVPTTATVTGQVYSIIDGTGTLKLPDVDLTNLFRLTTMDTTLVNAGFTSVEVIRTQHEYYDLADQDLPIFVDAYISISGLGEQRQVLSKNFSTVGLKNNTINDVVLYPNPSNGEFTISGDFAKGTVEVIDLSGRTVYSSEVTAGASVKLKEVKSGMYTVKLAADGKTSVQKITIK</sequence>
<accession>A0A8J6PFM0</accession>
<evidence type="ECO:0000313" key="4">
    <source>
        <dbReference type="EMBL" id="MBC9813535.1"/>
    </source>
</evidence>
<dbReference type="EMBL" id="JACVEL010000011">
    <property type="protein sequence ID" value="MBC9813535.1"/>
    <property type="molecule type" value="Genomic_DNA"/>
</dbReference>
<protein>
    <submittedName>
        <fullName evidence="4">T9SS type A sorting domain-containing protein</fullName>
    </submittedName>
</protein>
<feature type="signal peptide" evidence="2">
    <location>
        <begin position="1"/>
        <end position="19"/>
    </location>
</feature>
<feature type="chain" id="PRO_5035311035" evidence="2">
    <location>
        <begin position="20"/>
        <end position="334"/>
    </location>
</feature>
<reference evidence="4" key="1">
    <citation type="submission" date="2020-09" db="EMBL/GenBank/DDBJ databases">
        <title>Taishania pollutisoli gen. nov., sp. nov., Isolated from Tetrabromobisphenol A-Contaminated Soil.</title>
        <authorList>
            <person name="Chen Q."/>
        </authorList>
    </citation>
    <scope>NUCLEOTIDE SEQUENCE</scope>
    <source>
        <strain evidence="4">CZZ-1</strain>
    </source>
</reference>
<keyword evidence="5" id="KW-1185">Reference proteome</keyword>
<name>A0A8J6PFM0_9FLAO</name>
<dbReference type="Pfam" id="PF18962">
    <property type="entry name" value="Por_Secre_tail"/>
    <property type="match status" value="1"/>
</dbReference>
<comment type="caution">
    <text evidence="4">The sequence shown here is derived from an EMBL/GenBank/DDBJ whole genome shotgun (WGS) entry which is preliminary data.</text>
</comment>
<evidence type="ECO:0000256" key="1">
    <source>
        <dbReference type="ARBA" id="ARBA00022729"/>
    </source>
</evidence>
<dbReference type="NCBIfam" id="TIGR04183">
    <property type="entry name" value="Por_Secre_tail"/>
    <property type="match status" value="1"/>
</dbReference>
<keyword evidence="1 2" id="KW-0732">Signal</keyword>
<organism evidence="4 5">
    <name type="scientific">Taishania pollutisoli</name>
    <dbReference type="NCBI Taxonomy" id="2766479"/>
    <lineage>
        <taxon>Bacteria</taxon>
        <taxon>Pseudomonadati</taxon>
        <taxon>Bacteroidota</taxon>
        <taxon>Flavobacteriia</taxon>
        <taxon>Flavobacteriales</taxon>
        <taxon>Crocinitomicaceae</taxon>
        <taxon>Taishania</taxon>
    </lineage>
</organism>